<evidence type="ECO:0000313" key="2">
    <source>
        <dbReference type="EMBL" id="CAL4217329.1"/>
    </source>
</evidence>
<accession>A0AAV2SKU6</accession>
<feature type="compositionally biased region" description="Basic and acidic residues" evidence="1">
    <location>
        <begin position="393"/>
        <end position="410"/>
    </location>
</feature>
<comment type="caution">
    <text evidence="2">The sequence shown here is derived from an EMBL/GenBank/DDBJ whole genome shotgun (WGS) entry which is preliminary data.</text>
</comment>
<feature type="compositionally biased region" description="Polar residues" evidence="1">
    <location>
        <begin position="194"/>
        <end position="207"/>
    </location>
</feature>
<feature type="region of interest" description="Disordered" evidence="1">
    <location>
        <begin position="478"/>
        <end position="501"/>
    </location>
</feature>
<feature type="region of interest" description="Disordered" evidence="1">
    <location>
        <begin position="808"/>
        <end position="854"/>
    </location>
</feature>
<feature type="compositionally biased region" description="Polar residues" evidence="1">
    <location>
        <begin position="347"/>
        <end position="368"/>
    </location>
</feature>
<feature type="compositionally biased region" description="Basic residues" evidence="1">
    <location>
        <begin position="608"/>
        <end position="619"/>
    </location>
</feature>
<feature type="non-terminal residue" evidence="2">
    <location>
        <position position="854"/>
    </location>
</feature>
<feature type="compositionally biased region" description="Basic and acidic residues" evidence="1">
    <location>
        <begin position="565"/>
        <end position="576"/>
    </location>
</feature>
<feature type="region of interest" description="Disordered" evidence="1">
    <location>
        <begin position="1"/>
        <end position="61"/>
    </location>
</feature>
<feature type="compositionally biased region" description="Basic and acidic residues" evidence="1">
    <location>
        <begin position="670"/>
        <end position="688"/>
    </location>
</feature>
<evidence type="ECO:0000313" key="3">
    <source>
        <dbReference type="Proteomes" id="UP001497623"/>
    </source>
</evidence>
<feature type="compositionally biased region" description="Basic and acidic residues" evidence="1">
    <location>
        <begin position="44"/>
        <end position="54"/>
    </location>
</feature>
<evidence type="ECO:0000256" key="1">
    <source>
        <dbReference type="SAM" id="MobiDB-lite"/>
    </source>
</evidence>
<feature type="region of interest" description="Disordered" evidence="1">
    <location>
        <begin position="126"/>
        <end position="147"/>
    </location>
</feature>
<feature type="compositionally biased region" description="Low complexity" evidence="1">
    <location>
        <begin position="215"/>
        <end position="242"/>
    </location>
</feature>
<feature type="region of interest" description="Disordered" evidence="1">
    <location>
        <begin position="299"/>
        <end position="368"/>
    </location>
</feature>
<feature type="compositionally biased region" description="Polar residues" evidence="1">
    <location>
        <begin position="304"/>
        <end position="321"/>
    </location>
</feature>
<feature type="compositionally biased region" description="Polar residues" evidence="1">
    <location>
        <begin position="820"/>
        <end position="842"/>
    </location>
</feature>
<keyword evidence="3" id="KW-1185">Reference proteome</keyword>
<feature type="region of interest" description="Disordered" evidence="1">
    <location>
        <begin position="540"/>
        <end position="721"/>
    </location>
</feature>
<gene>
    <name evidence="2" type="ORF">MNOR_LOCUS38814</name>
</gene>
<reference evidence="2 3" key="1">
    <citation type="submission" date="2024-05" db="EMBL/GenBank/DDBJ databases">
        <authorList>
            <person name="Wallberg A."/>
        </authorList>
    </citation>
    <scope>NUCLEOTIDE SEQUENCE [LARGE SCALE GENOMIC DNA]</scope>
</reference>
<feature type="compositionally biased region" description="Basic residues" evidence="1">
    <location>
        <begin position="553"/>
        <end position="562"/>
    </location>
</feature>
<name>A0AAV2SKU6_MEGNR</name>
<feature type="region of interest" description="Disordered" evidence="1">
    <location>
        <begin position="393"/>
        <end position="420"/>
    </location>
</feature>
<feature type="compositionally biased region" description="Basic residues" evidence="1">
    <location>
        <begin position="13"/>
        <end position="23"/>
    </location>
</feature>
<protein>
    <submittedName>
        <fullName evidence="2">Uncharacterized protein</fullName>
    </submittedName>
</protein>
<dbReference type="EMBL" id="CAXKWB010092686">
    <property type="protein sequence ID" value="CAL4217329.1"/>
    <property type="molecule type" value="Genomic_DNA"/>
</dbReference>
<dbReference type="Proteomes" id="UP001497623">
    <property type="component" value="Unassembled WGS sequence"/>
</dbReference>
<feature type="region of interest" description="Disordered" evidence="1">
    <location>
        <begin position="180"/>
        <end position="273"/>
    </location>
</feature>
<proteinExistence type="predicted"/>
<organism evidence="2 3">
    <name type="scientific">Meganyctiphanes norvegica</name>
    <name type="common">Northern krill</name>
    <name type="synonym">Thysanopoda norvegica</name>
    <dbReference type="NCBI Taxonomy" id="48144"/>
    <lineage>
        <taxon>Eukaryota</taxon>
        <taxon>Metazoa</taxon>
        <taxon>Ecdysozoa</taxon>
        <taxon>Arthropoda</taxon>
        <taxon>Crustacea</taxon>
        <taxon>Multicrustacea</taxon>
        <taxon>Malacostraca</taxon>
        <taxon>Eumalacostraca</taxon>
        <taxon>Eucarida</taxon>
        <taxon>Euphausiacea</taxon>
        <taxon>Euphausiidae</taxon>
        <taxon>Meganyctiphanes</taxon>
    </lineage>
</organism>
<feature type="non-terminal residue" evidence="2">
    <location>
        <position position="1"/>
    </location>
</feature>
<sequence length="854" mass="95604">SADNYGSLDRSLARRNRIGRHRPSLLSTESAERDRPSSPSIETHLLDNKPELPDQNRPSKNWRQKIESWFKENEKEERRTEINRNSEIKRKMYDYRKSLDLDSQLEDVGSGVVGGLSNVSATLPSPGGLGTLPEDHPTDDLASAKTAATGEEYKRVYGDLKPSMDKIDVVGAMEAIAEAHSPASNKEKDKSTWRKSNLNVSNSSEATAQDLDPRSNSGGQAAAQNGATAPTLSSSSSSSAATRRLRRLRSRSNIEPGQVVQAMDEPIEDDVDAASRRSSLIQTLGRMDSEDTLRVFIRRPSQDLDGTQSRKSSTQTDTTNNDARERRGTSPALDIGGDSGSRLGVAVSTNRRSSAPSTSLLSTESPANKAQQELLQRYRHSVDVSADILRSIEEAEQDNNKGTESEEQRREKKAYKRTITPSSLRTALQQRLKDNLQSAHLVGAIKSLDDDTSEVPEEEEQTIQDENISNVLDNSQKESSIVKTDDQKLLTPPPNIPPHLRRLSREEGQLDDIDAENIETPPITRRADGLRSFRAPASSNWVSQADDEENGFHGKRMGRRFRSLNSEERRVLDSGRKSVPSEGDSDNLRIKSSFDSSDNEGEGSEKKKQTRVVAKRSQRFKTLAALAKDGDSETEQMLSRQVTKPEDELGDGQFNRYSSQRKTFRHKKLEKQDAKSSEENAEIDEYHTGRGMTPMDSSRIEGNVRSPRASPERILSTNVSEDIETHRTEVVSAQSCDESKSKLEDKDARLKRWERKKEFRDQDSLMDKISRRFRTNNDKYDVQKAMEENKRKTTTVSLKPPASERLIRKNQDNVPGGLQTMGSFRSTLSPQDRQVRSKSNIDPGQVKEAIQKDK</sequence>
<dbReference type="AlphaFoldDB" id="A0AAV2SKU6"/>